<evidence type="ECO:0000313" key="3">
    <source>
        <dbReference type="Ensembl" id="ENSSRHP00000039230.1"/>
    </source>
</evidence>
<evidence type="ECO:0000256" key="1">
    <source>
        <dbReference type="ARBA" id="ARBA00022553"/>
    </source>
</evidence>
<organism evidence="3 4">
    <name type="scientific">Sinocyclocheilus rhinocerous</name>
    <dbReference type="NCBI Taxonomy" id="307959"/>
    <lineage>
        <taxon>Eukaryota</taxon>
        <taxon>Metazoa</taxon>
        <taxon>Chordata</taxon>
        <taxon>Craniata</taxon>
        <taxon>Vertebrata</taxon>
        <taxon>Euteleostomi</taxon>
        <taxon>Actinopterygii</taxon>
        <taxon>Neopterygii</taxon>
        <taxon>Teleostei</taxon>
        <taxon>Ostariophysi</taxon>
        <taxon>Cypriniformes</taxon>
        <taxon>Cyprinidae</taxon>
        <taxon>Cyprininae</taxon>
        <taxon>Sinocyclocheilus</taxon>
    </lineage>
</organism>
<reference evidence="3" key="1">
    <citation type="submission" date="2025-08" db="UniProtKB">
        <authorList>
            <consortium name="Ensembl"/>
        </authorList>
    </citation>
    <scope>IDENTIFICATION</scope>
</reference>
<feature type="compositionally biased region" description="Polar residues" evidence="2">
    <location>
        <begin position="309"/>
        <end position="325"/>
    </location>
</feature>
<feature type="region of interest" description="Disordered" evidence="2">
    <location>
        <begin position="280"/>
        <end position="514"/>
    </location>
</feature>
<feature type="compositionally biased region" description="Basic and acidic residues" evidence="2">
    <location>
        <begin position="338"/>
        <end position="347"/>
    </location>
</feature>
<protein>
    <submittedName>
        <fullName evidence="3">Autism susceptibility gene 2 protein-like</fullName>
    </submittedName>
</protein>
<accession>A0A673INI5</accession>
<feature type="compositionally biased region" description="Basic and acidic residues" evidence="2">
    <location>
        <begin position="449"/>
        <end position="458"/>
    </location>
</feature>
<dbReference type="Proteomes" id="UP000472270">
    <property type="component" value="Unassembled WGS sequence"/>
</dbReference>
<gene>
    <name evidence="3" type="primary">auts2b</name>
</gene>
<feature type="compositionally biased region" description="Polar residues" evidence="2">
    <location>
        <begin position="367"/>
        <end position="387"/>
    </location>
</feature>
<feature type="region of interest" description="Disordered" evidence="2">
    <location>
        <begin position="696"/>
        <end position="715"/>
    </location>
</feature>
<evidence type="ECO:0000256" key="2">
    <source>
        <dbReference type="SAM" id="MobiDB-lite"/>
    </source>
</evidence>
<keyword evidence="1" id="KW-0597">Phosphoprotein</keyword>
<evidence type="ECO:0000313" key="4">
    <source>
        <dbReference type="Proteomes" id="UP000472270"/>
    </source>
</evidence>
<dbReference type="PRINTS" id="PR02044">
    <property type="entry name" value="FIBROSIN1LPF"/>
</dbReference>
<dbReference type="AlphaFoldDB" id="A0A673INI5"/>
<feature type="region of interest" description="Disordered" evidence="2">
    <location>
        <begin position="1"/>
        <end position="27"/>
    </location>
</feature>
<feature type="compositionally biased region" description="Basic and acidic residues" evidence="2">
    <location>
        <begin position="409"/>
        <end position="441"/>
    </location>
</feature>
<dbReference type="InterPro" id="IPR023246">
    <property type="entry name" value="AUTS2"/>
</dbReference>
<feature type="region of interest" description="Disordered" evidence="2">
    <location>
        <begin position="205"/>
        <end position="252"/>
    </location>
</feature>
<keyword evidence="4" id="KW-1185">Reference proteome</keyword>
<reference evidence="3" key="2">
    <citation type="submission" date="2025-09" db="UniProtKB">
        <authorList>
            <consortium name="Ensembl"/>
        </authorList>
    </citation>
    <scope>IDENTIFICATION</scope>
</reference>
<feature type="compositionally biased region" description="Basic and acidic residues" evidence="2">
    <location>
        <begin position="466"/>
        <end position="510"/>
    </location>
</feature>
<dbReference type="PANTHER" id="PTHR14429">
    <property type="entry name" value="FIBROSIN FAMILY MEMBER"/>
    <property type="match status" value="1"/>
</dbReference>
<name>A0A673INI5_9TELE</name>
<feature type="compositionally biased region" description="Basic and acidic residues" evidence="2">
    <location>
        <begin position="388"/>
        <end position="401"/>
    </location>
</feature>
<dbReference type="PANTHER" id="PTHR14429:SF5">
    <property type="entry name" value="AUTISM SUSCEPTIBILITY GENE 2 PROTEIN"/>
    <property type="match status" value="1"/>
</dbReference>
<dbReference type="Ensembl" id="ENSSRHT00000040345.1">
    <property type="protein sequence ID" value="ENSSRHP00000039230.1"/>
    <property type="gene ID" value="ENSSRHG00000019977.1"/>
</dbReference>
<dbReference type="Pfam" id="PF15336">
    <property type="entry name" value="Auts2"/>
    <property type="match status" value="1"/>
</dbReference>
<sequence>MFAPTTALPPPPPLLTGSALPVPGAPATAPYTDHDLLRQELNSRFLASQTVDRGGAQCTINSSLHRYSSTKWTEKINHIFASCALIRSVALPLDHDLLRQELNSRRSSSPGLPAHRYSQILYLQASNPLDVVSRPGSVAHQLLQKDSRLLDPMCPKPKKPGKWCAMHVHIAWQLYHHQQKIKKQMQIEPHKLDFGFKPEFLNRSPGSSFMGLQPRDLPRPSTILSNAGPTHPSVSPYGSLPHTPNNLHSVVPHHESLNKPLTFGGLSTLSSSAFGGLGNPSLTPNAAHGTKDGKTVPTSSGPLEPWNRLHQTPSSFPTPSLCSRPSETERAPSIPDRAANKRDSLENKDDEEREPKDKSNGRHLSPIRNSALDNKQPTESLKSSSPNEPKEEDQAREKRQVQELPQQTRETEEQKHKEIQSDRREKDVKSKQQPTDDKPAGKESSSPKQQREDLKRPNSDSQPWEPAEKKIRVEYEPHAKSSKVRVKEEKRDDQDHEVTTHHKVSEKTWQDPRAPAINPSPLSTLPLPIGIPAGHPGLDRTRLVSPFLGMGPLPGAERLPYSPQHWESMRNVYRGLDLPRRDSLGKDLLIRTDPLQRAMMGHPAYLREPFLQSMVLEQRSQMEERQRLAFLREESERSRLLTLHHTALDPHLPPPGLLTAAYPCTGLPHYSSLSRTLPAAYVHAQPHPLFPMLAAHPGSPRRMTPLTDRPVSHPH</sequence>
<proteinExistence type="predicted"/>